<accession>C3J9J1</accession>
<evidence type="ECO:0000313" key="3">
    <source>
        <dbReference type="Proteomes" id="UP000004295"/>
    </source>
</evidence>
<gene>
    <name evidence="2" type="ORF">POREN0001_0742</name>
</gene>
<keyword evidence="3" id="KW-1185">Reference proteome</keyword>
<feature type="transmembrane region" description="Helical" evidence="1">
    <location>
        <begin position="20"/>
        <end position="39"/>
    </location>
</feature>
<keyword evidence="1" id="KW-1133">Transmembrane helix</keyword>
<sequence length="65" mass="7354">MLFSPQGLVKSRGFSNPFSILGELPILGGWGGVVCPFALEKERSEGRRRSPQTFYLLSLWYYILS</sequence>
<proteinExistence type="predicted"/>
<reference evidence="2 3" key="1">
    <citation type="submission" date="2009-04" db="EMBL/GenBank/DDBJ databases">
        <authorList>
            <person name="Sebastian Y."/>
            <person name="Madupu R."/>
            <person name="Durkin A.S."/>
            <person name="Torralba M."/>
            <person name="Methe B."/>
            <person name="Sutton G.G."/>
            <person name="Strausberg R.L."/>
            <person name="Nelson K.E."/>
        </authorList>
    </citation>
    <scope>NUCLEOTIDE SEQUENCE [LARGE SCALE GENOMIC DNA]</scope>
    <source>
        <strain evidence="3">ATCC 35406 / BCRC 14492 / JCM 8526 / NCTC 13058 / HG 370</strain>
    </source>
</reference>
<comment type="caution">
    <text evidence="2">The sequence shown here is derived from an EMBL/GenBank/DDBJ whole genome shotgun (WGS) entry which is preliminary data.</text>
</comment>
<keyword evidence="1" id="KW-0812">Transmembrane</keyword>
<organism evidence="2 3">
    <name type="scientific">Porphyromonas endodontalis (strain ATCC 35406 / DSM 24491 / JCM 8526 / CCUG 16442 / BCRC 14492 / NCTC 13058 / HG 370)</name>
    <name type="common">Bacteroides endodontalis</name>
    <dbReference type="NCBI Taxonomy" id="553175"/>
    <lineage>
        <taxon>Bacteria</taxon>
        <taxon>Pseudomonadati</taxon>
        <taxon>Bacteroidota</taxon>
        <taxon>Bacteroidia</taxon>
        <taxon>Bacteroidales</taxon>
        <taxon>Porphyromonadaceae</taxon>
        <taxon>Porphyromonas</taxon>
    </lineage>
</organism>
<protein>
    <submittedName>
        <fullName evidence="2">Uncharacterized protein</fullName>
    </submittedName>
</protein>
<evidence type="ECO:0000256" key="1">
    <source>
        <dbReference type="SAM" id="Phobius"/>
    </source>
</evidence>
<dbReference type="STRING" id="553175.POREN0001_0742"/>
<name>C3J9J1_POREA</name>
<keyword evidence="1" id="KW-0472">Membrane</keyword>
<evidence type="ECO:0000313" key="2">
    <source>
        <dbReference type="EMBL" id="EEN83060.1"/>
    </source>
</evidence>
<dbReference type="EMBL" id="ACNN01000014">
    <property type="protein sequence ID" value="EEN83060.1"/>
    <property type="molecule type" value="Genomic_DNA"/>
</dbReference>
<dbReference type="AlphaFoldDB" id="C3J9J1"/>
<dbReference type="Proteomes" id="UP000004295">
    <property type="component" value="Unassembled WGS sequence"/>
</dbReference>